<evidence type="ECO:0000313" key="7">
    <source>
        <dbReference type="Proteomes" id="UP000321805"/>
    </source>
</evidence>
<dbReference type="OrthoDB" id="9795104at2"/>
<accession>A0A5B8TZK2</accession>
<sequence length="178" mass="19218">MGRHVVAKASDLPEGGRIIVEVQGRSIGVFHINGRFHALLNQCPHMGAELCRGSILGRLDSTVPGEFRYDEEHALLRCPWHGWEYDIETGQSYFDSRARPYPVDVRAGGEVAPEVQTGDVGRPAAGTATESVVGLAASKLRPGPYVAESFPIAIEDDYIVVTMPGRARPAPRPAEEGG</sequence>
<evidence type="ECO:0000256" key="2">
    <source>
        <dbReference type="ARBA" id="ARBA00022723"/>
    </source>
</evidence>
<organism evidence="6 7">
    <name type="scientific">Baekduia soli</name>
    <dbReference type="NCBI Taxonomy" id="496014"/>
    <lineage>
        <taxon>Bacteria</taxon>
        <taxon>Bacillati</taxon>
        <taxon>Actinomycetota</taxon>
        <taxon>Thermoleophilia</taxon>
        <taxon>Solirubrobacterales</taxon>
        <taxon>Baekduiaceae</taxon>
        <taxon>Baekduia</taxon>
    </lineage>
</organism>
<dbReference type="RefSeq" id="WP_146915066.1">
    <property type="nucleotide sequence ID" value="NZ_CP042430.1"/>
</dbReference>
<evidence type="ECO:0000256" key="3">
    <source>
        <dbReference type="ARBA" id="ARBA00023004"/>
    </source>
</evidence>
<dbReference type="InterPro" id="IPR036922">
    <property type="entry name" value="Rieske_2Fe-2S_sf"/>
</dbReference>
<dbReference type="GO" id="GO:0004497">
    <property type="term" value="F:monooxygenase activity"/>
    <property type="evidence" value="ECO:0007669"/>
    <property type="project" value="UniProtKB-ARBA"/>
</dbReference>
<name>A0A5B8TZK2_9ACTN</name>
<evidence type="ECO:0000256" key="1">
    <source>
        <dbReference type="ARBA" id="ARBA00022714"/>
    </source>
</evidence>
<dbReference type="Pfam" id="PF00355">
    <property type="entry name" value="Rieske"/>
    <property type="match status" value="1"/>
</dbReference>
<evidence type="ECO:0000256" key="4">
    <source>
        <dbReference type="ARBA" id="ARBA00023014"/>
    </source>
</evidence>
<dbReference type="SUPFAM" id="SSF50022">
    <property type="entry name" value="ISP domain"/>
    <property type="match status" value="1"/>
</dbReference>
<keyword evidence="7" id="KW-1185">Reference proteome</keyword>
<dbReference type="PANTHER" id="PTHR21496:SF23">
    <property type="entry name" value="3-PHENYLPROPIONATE_CINNAMIC ACID DIOXYGENASE FERREDOXIN SUBUNIT"/>
    <property type="match status" value="1"/>
</dbReference>
<evidence type="ECO:0000259" key="5">
    <source>
        <dbReference type="PROSITE" id="PS51296"/>
    </source>
</evidence>
<reference evidence="6 7" key="1">
    <citation type="journal article" date="2018" name="J. Microbiol.">
        <title>Baekduia soli gen. nov., sp. nov., a novel bacterium isolated from the soil of Baekdu Mountain and proposal of a novel family name, Baekduiaceae fam. nov.</title>
        <authorList>
            <person name="An D.S."/>
            <person name="Siddiqi M.Z."/>
            <person name="Kim K.H."/>
            <person name="Yu H.S."/>
            <person name="Im W.T."/>
        </authorList>
    </citation>
    <scope>NUCLEOTIDE SEQUENCE [LARGE SCALE GENOMIC DNA]</scope>
    <source>
        <strain evidence="6 7">BR7-21</strain>
    </source>
</reference>
<dbReference type="GO" id="GO:0051537">
    <property type="term" value="F:2 iron, 2 sulfur cluster binding"/>
    <property type="evidence" value="ECO:0007669"/>
    <property type="project" value="UniProtKB-KW"/>
</dbReference>
<dbReference type="GO" id="GO:0016705">
    <property type="term" value="F:oxidoreductase activity, acting on paired donors, with incorporation or reduction of molecular oxygen"/>
    <property type="evidence" value="ECO:0007669"/>
    <property type="project" value="UniProtKB-ARBA"/>
</dbReference>
<dbReference type="EMBL" id="CP042430">
    <property type="protein sequence ID" value="QEC46161.1"/>
    <property type="molecule type" value="Genomic_DNA"/>
</dbReference>
<dbReference type="PROSITE" id="PS51296">
    <property type="entry name" value="RIESKE"/>
    <property type="match status" value="1"/>
</dbReference>
<dbReference type="Gene3D" id="2.102.10.10">
    <property type="entry name" value="Rieske [2Fe-2S] iron-sulphur domain"/>
    <property type="match status" value="1"/>
</dbReference>
<dbReference type="CDD" id="cd03467">
    <property type="entry name" value="Rieske"/>
    <property type="match status" value="1"/>
</dbReference>
<dbReference type="GO" id="GO:0046872">
    <property type="term" value="F:metal ion binding"/>
    <property type="evidence" value="ECO:0007669"/>
    <property type="project" value="UniProtKB-KW"/>
</dbReference>
<protein>
    <submittedName>
        <fullName evidence="6">Rieske (2Fe-2S) protein</fullName>
    </submittedName>
</protein>
<keyword evidence="3" id="KW-0408">Iron</keyword>
<dbReference type="InterPro" id="IPR017941">
    <property type="entry name" value="Rieske_2Fe-2S"/>
</dbReference>
<keyword evidence="1" id="KW-0001">2Fe-2S</keyword>
<evidence type="ECO:0000313" key="6">
    <source>
        <dbReference type="EMBL" id="QEC46161.1"/>
    </source>
</evidence>
<proteinExistence type="predicted"/>
<dbReference type="PANTHER" id="PTHR21496">
    <property type="entry name" value="FERREDOXIN-RELATED"/>
    <property type="match status" value="1"/>
</dbReference>
<keyword evidence="4" id="KW-0411">Iron-sulfur</keyword>
<dbReference type="AlphaFoldDB" id="A0A5B8TZK2"/>
<dbReference type="KEGG" id="bsol:FSW04_00320"/>
<dbReference type="Proteomes" id="UP000321805">
    <property type="component" value="Chromosome"/>
</dbReference>
<gene>
    <name evidence="6" type="ORF">FSW04_00320</name>
</gene>
<keyword evidence="2" id="KW-0479">Metal-binding</keyword>
<feature type="domain" description="Rieske" evidence="5">
    <location>
        <begin position="4"/>
        <end position="112"/>
    </location>
</feature>